<gene>
    <name evidence="1" type="ORF">CN461_29160</name>
</gene>
<dbReference type="RefSeq" id="WP_086397730.1">
    <property type="nucleotide sequence ID" value="NZ_JAMBML010000016.1"/>
</dbReference>
<dbReference type="AlphaFoldDB" id="A0ABD6SD08"/>
<proteinExistence type="predicted"/>
<accession>A0ABD6SD08</accession>
<comment type="caution">
    <text evidence="1">The sequence shown here is derived from an EMBL/GenBank/DDBJ whole genome shotgun (WGS) entry which is preliminary data.</text>
</comment>
<sequence length="434" mass="49934">MEIANSMYVFNGYKFLDFIDVENFKKDASSIYTIPEEVQNIDFPQYYTYLMENLAKQPKDVGKIFFENILYSHLKNIFVEKISSHPNLEVNSFKKNIKHLINEININGSIPNTFNDQMSETGFYLMDVLNITIPNSTFIAGLDYTESNGIVTNARFLFVEVVPQGKKGPAYFIAGIELDFQNKIALTMVRNVLGLTKEDSNTSTTIHQIHKQASLELLKTLGVSLQKPVVKDDRLGMYKFCKELDDRLLKDIRENLHSQTDNTVKDSVKKLNNALFNKTDNLKATDKRDLRKKISSLLLSYYIEYKIEPLALVKKAKKDKLVGYPTRINFTSSKSGRSSTQSSNAKYPVSASDMFHSLYFNFEQALGLDNWSISWFTDYNFIDETDIDVIQTTIYSTSNQFRIVFLAGRPLNKEVIHYVIRTVNSYREQQATHK</sequence>
<evidence type="ECO:0000313" key="2">
    <source>
        <dbReference type="Proteomes" id="UP000220502"/>
    </source>
</evidence>
<organism evidence="1 2">
    <name type="scientific">Bacillus thuringiensis</name>
    <dbReference type="NCBI Taxonomy" id="1428"/>
    <lineage>
        <taxon>Bacteria</taxon>
        <taxon>Bacillati</taxon>
        <taxon>Bacillota</taxon>
        <taxon>Bacilli</taxon>
        <taxon>Bacillales</taxon>
        <taxon>Bacillaceae</taxon>
        <taxon>Bacillus</taxon>
        <taxon>Bacillus cereus group</taxon>
    </lineage>
</organism>
<dbReference type="EMBL" id="NTXF01000060">
    <property type="protein sequence ID" value="PEX43484.1"/>
    <property type="molecule type" value="Genomic_DNA"/>
</dbReference>
<dbReference type="Proteomes" id="UP000220502">
    <property type="component" value="Unassembled WGS sequence"/>
</dbReference>
<name>A0ABD6SD08_BACTU</name>
<reference evidence="1 2" key="1">
    <citation type="submission" date="2017-09" db="EMBL/GenBank/DDBJ databases">
        <title>Large-scale bioinformatics analysis of Bacillus genomes uncovers conserved roles of natural products in bacterial physiology.</title>
        <authorList>
            <consortium name="Agbiome Team Llc"/>
            <person name="Bleich R.M."/>
            <person name="Kirk G.J."/>
            <person name="Santa Maria K.C."/>
            <person name="Allen S.E."/>
            <person name="Farag S."/>
            <person name="Shank E.A."/>
            <person name="Bowers A."/>
        </authorList>
    </citation>
    <scope>NUCLEOTIDE SEQUENCE [LARGE SCALE GENOMIC DNA]</scope>
    <source>
        <strain evidence="1 2">AFS007900</strain>
    </source>
</reference>
<evidence type="ECO:0000313" key="1">
    <source>
        <dbReference type="EMBL" id="PEX43484.1"/>
    </source>
</evidence>
<protein>
    <submittedName>
        <fullName evidence="1">Uncharacterized protein</fullName>
    </submittedName>
</protein>